<dbReference type="HOGENOM" id="CLU_010953_0_0_1"/>
<keyword evidence="1" id="KW-1133">Transmembrane helix</keyword>
<keyword evidence="1" id="KW-0812">Transmembrane</keyword>
<gene>
    <name evidence="3" type="ORF">AG1IA_06403</name>
</gene>
<protein>
    <recommendedName>
        <fullName evidence="2">DUF6535 domain-containing protein</fullName>
    </recommendedName>
</protein>
<feature type="transmembrane region" description="Helical" evidence="1">
    <location>
        <begin position="170"/>
        <end position="189"/>
    </location>
</feature>
<feature type="domain" description="DUF6535" evidence="2">
    <location>
        <begin position="5"/>
        <end position="103"/>
    </location>
</feature>
<proteinExistence type="predicted"/>
<evidence type="ECO:0000313" key="4">
    <source>
        <dbReference type="Proteomes" id="UP000011668"/>
    </source>
</evidence>
<reference evidence="3 4" key="1">
    <citation type="journal article" date="2013" name="Nat. Commun.">
        <title>The evolution and pathogenic mechanisms of the rice sheath blight pathogen.</title>
        <authorList>
            <person name="Zheng A."/>
            <person name="Lin R."/>
            <person name="Xu L."/>
            <person name="Qin P."/>
            <person name="Tang C."/>
            <person name="Ai P."/>
            <person name="Zhang D."/>
            <person name="Liu Y."/>
            <person name="Sun Z."/>
            <person name="Feng H."/>
            <person name="Wang Y."/>
            <person name="Chen Y."/>
            <person name="Liang X."/>
            <person name="Fu R."/>
            <person name="Li Q."/>
            <person name="Zhang J."/>
            <person name="Yu X."/>
            <person name="Xie Z."/>
            <person name="Ding L."/>
            <person name="Guan P."/>
            <person name="Tang J."/>
            <person name="Liang Y."/>
            <person name="Wang S."/>
            <person name="Deng Q."/>
            <person name="Li S."/>
            <person name="Zhu J."/>
            <person name="Wang L."/>
            <person name="Liu H."/>
            <person name="Li P."/>
        </authorList>
    </citation>
    <scope>NUCLEOTIDE SEQUENCE [LARGE SCALE GENOMIC DNA]</scope>
    <source>
        <strain evidence="4">AG-1 IA</strain>
    </source>
</reference>
<keyword evidence="4" id="KW-1185">Reference proteome</keyword>
<keyword evidence="1" id="KW-0472">Membrane</keyword>
<feature type="transmembrane region" description="Helical" evidence="1">
    <location>
        <begin position="78"/>
        <end position="102"/>
    </location>
</feature>
<feature type="transmembrane region" description="Helical" evidence="1">
    <location>
        <begin position="23"/>
        <end position="41"/>
    </location>
</feature>
<comment type="caution">
    <text evidence="3">The sequence shown here is derived from an EMBL/GenBank/DDBJ whole genome shotgun (WGS) entry which is preliminary data.</text>
</comment>
<dbReference type="Pfam" id="PF20153">
    <property type="entry name" value="DUF6535"/>
    <property type="match status" value="1"/>
</dbReference>
<sequence length="941" mass="105898">MIQESNSTATFVPSRTSILVNTLWYTSLALSLATSFVAMLAKEWCRSFLAQRTGDAFLQAQRRQEKWIMIQRWKMQELFMLLPSFIHLSLLLFAIGLSINVWELNPVVSIPIIAISGSVALFYVWSSIASRNHIDIDTHLPIAIIHHLPTDTQIPLPVQFQICGQIFITWLWPLGALLWIFYVIFRALWKLLAIIYSGILRASEHNHDEVHKIEFDDETGVTIRVTGPGSERQGEITSLALQWIIENCENPESVSIALQAISGASSKHPLEPLNQCNAALKILQRMVSSYSDERLETQRYTRALKFLGHGGPSDQSNHVSDNAGELEVMIWELRSINETCVSNLITDGKFSANDYNVSALRLGSLAASYSLRLLKERGEMDRAILDKITSAIRNQLHPAALVSLTHAVALMLACSEGCPSQEGGIIAQSCLSHLSSIHRKITSPSGLQTPLSPWVQLPSLLCVLALGRIKDEPLSHKYIRVTGVMRILAESTIRSEEYIDSLLLIGGTEVMSNPEFYFIEDAYAQTYHIPVQDSGNMSHELKLRAIKDVYQVAQTDYPALSIYLFMLWVACQAEQSQLDQLGLLSRCRFLRLSMALIRQLRRTGLIHRLISSSSSFSSGRTRIPYAHEYFSGIQLWIFYALLGELPSTKYSKEQWDLYNLLDDNIDSTNSSKTSENIEILPMETKRQRLGTRILETCNEFSNLAGPLAIYSYRVVECILQTGQYSNHRKHNRLKDRIQTELIEVPARLRGLASFTPVGVWAPAALDEAPRPSHLEMTITPSHEADSRKAIRASNAPFSEPKVLVCSLHVMISPMRELDKLLRSRQKFTTKKDQLLEKRSLGNSTRDLDTFNAPARVVGRIKTYSKFKGGVITCGEPLCGCDSSCLGRAEETHDVTRRFADGLVRLTVATTRLLTADIHIDPRRKLINVQQMDPQRNLSKNN</sequence>
<name>L8WS42_THACA</name>
<dbReference type="InterPro" id="IPR045338">
    <property type="entry name" value="DUF6535"/>
</dbReference>
<evidence type="ECO:0000313" key="3">
    <source>
        <dbReference type="EMBL" id="ELU39568.1"/>
    </source>
</evidence>
<organism evidence="3 4">
    <name type="scientific">Thanatephorus cucumeris (strain AG1-IA)</name>
    <name type="common">Rice sheath blight fungus</name>
    <name type="synonym">Rhizoctonia solani</name>
    <dbReference type="NCBI Taxonomy" id="983506"/>
    <lineage>
        <taxon>Eukaryota</taxon>
        <taxon>Fungi</taxon>
        <taxon>Dikarya</taxon>
        <taxon>Basidiomycota</taxon>
        <taxon>Agaricomycotina</taxon>
        <taxon>Agaricomycetes</taxon>
        <taxon>Cantharellales</taxon>
        <taxon>Ceratobasidiaceae</taxon>
        <taxon>Rhizoctonia</taxon>
        <taxon>Rhizoctonia solani AG-1</taxon>
    </lineage>
</organism>
<dbReference type="AlphaFoldDB" id="L8WS42"/>
<dbReference type="Proteomes" id="UP000011668">
    <property type="component" value="Unassembled WGS sequence"/>
</dbReference>
<feature type="transmembrane region" description="Helical" evidence="1">
    <location>
        <begin position="108"/>
        <end position="125"/>
    </location>
</feature>
<evidence type="ECO:0000259" key="2">
    <source>
        <dbReference type="Pfam" id="PF20153"/>
    </source>
</evidence>
<accession>L8WS42</accession>
<dbReference type="EMBL" id="AFRT01001718">
    <property type="protein sequence ID" value="ELU39568.1"/>
    <property type="molecule type" value="Genomic_DNA"/>
</dbReference>
<dbReference type="STRING" id="983506.L8WS42"/>
<evidence type="ECO:0000256" key="1">
    <source>
        <dbReference type="SAM" id="Phobius"/>
    </source>
</evidence>
<dbReference type="OrthoDB" id="3219854at2759"/>